<protein>
    <submittedName>
        <fullName evidence="1">Uncharacterized protein</fullName>
    </submittedName>
</protein>
<keyword evidence="2" id="KW-1185">Reference proteome</keyword>
<evidence type="ECO:0000313" key="1">
    <source>
        <dbReference type="EMBL" id="OMJ88526.1"/>
    </source>
</evidence>
<gene>
    <name evidence="1" type="ORF">SteCoe_9569</name>
</gene>
<organism evidence="1 2">
    <name type="scientific">Stentor coeruleus</name>
    <dbReference type="NCBI Taxonomy" id="5963"/>
    <lineage>
        <taxon>Eukaryota</taxon>
        <taxon>Sar</taxon>
        <taxon>Alveolata</taxon>
        <taxon>Ciliophora</taxon>
        <taxon>Postciliodesmatophora</taxon>
        <taxon>Heterotrichea</taxon>
        <taxon>Heterotrichida</taxon>
        <taxon>Stentoridae</taxon>
        <taxon>Stentor</taxon>
    </lineage>
</organism>
<dbReference type="AlphaFoldDB" id="A0A1R2CHU9"/>
<reference evidence="1 2" key="1">
    <citation type="submission" date="2016-11" db="EMBL/GenBank/DDBJ databases">
        <title>The macronuclear genome of Stentor coeruleus: a giant cell with tiny introns.</title>
        <authorList>
            <person name="Slabodnick M."/>
            <person name="Ruby J.G."/>
            <person name="Reiff S.B."/>
            <person name="Swart E.C."/>
            <person name="Gosai S."/>
            <person name="Prabakaran S."/>
            <person name="Witkowska E."/>
            <person name="Larue G.E."/>
            <person name="Fisher S."/>
            <person name="Freeman R.M."/>
            <person name="Gunawardena J."/>
            <person name="Chu W."/>
            <person name="Stover N.A."/>
            <person name="Gregory B.D."/>
            <person name="Nowacki M."/>
            <person name="Derisi J."/>
            <person name="Roy S.W."/>
            <person name="Marshall W.F."/>
            <person name="Sood P."/>
        </authorList>
    </citation>
    <scope>NUCLEOTIDE SEQUENCE [LARGE SCALE GENOMIC DNA]</scope>
    <source>
        <strain evidence="1">WM001</strain>
    </source>
</reference>
<accession>A0A1R2CHU9</accession>
<dbReference type="SUPFAM" id="SSF57850">
    <property type="entry name" value="RING/U-box"/>
    <property type="match status" value="1"/>
</dbReference>
<dbReference type="EMBL" id="MPUH01000149">
    <property type="protein sequence ID" value="OMJ88526.1"/>
    <property type="molecule type" value="Genomic_DNA"/>
</dbReference>
<dbReference type="Proteomes" id="UP000187209">
    <property type="component" value="Unassembled WGS sequence"/>
</dbReference>
<name>A0A1R2CHU9_9CILI</name>
<evidence type="ECO:0000313" key="2">
    <source>
        <dbReference type="Proteomes" id="UP000187209"/>
    </source>
</evidence>
<proteinExistence type="predicted"/>
<comment type="caution">
    <text evidence="1">The sequence shown here is derived from an EMBL/GenBank/DDBJ whole genome shotgun (WGS) entry which is preliminary data.</text>
</comment>
<sequence length="119" mass="14110">MSEKCLICYESGQNWRCGCVYCISCIEVWLLSQAKLNTDHELILCPLMSLGHVMKDKELREKVNHEIYINFLETRLKKNLIKREDYLQCPNLKCNFIGWTTSSCADYQCLKCQFIWKKM</sequence>